<comment type="caution">
    <text evidence="2">The sequence shown here is derived from an EMBL/GenBank/DDBJ whole genome shotgun (WGS) entry which is preliminary data.</text>
</comment>
<dbReference type="AlphaFoldDB" id="A0A645A7G0"/>
<evidence type="ECO:0000313" key="2">
    <source>
        <dbReference type="EMBL" id="MPM49052.1"/>
    </source>
</evidence>
<gene>
    <name evidence="2" type="ORF">SDC9_95780</name>
</gene>
<dbReference type="Pfam" id="PF21814">
    <property type="entry name" value="DUF6883"/>
    <property type="match status" value="1"/>
</dbReference>
<organism evidence="2">
    <name type="scientific">bioreactor metagenome</name>
    <dbReference type="NCBI Taxonomy" id="1076179"/>
    <lineage>
        <taxon>unclassified sequences</taxon>
        <taxon>metagenomes</taxon>
        <taxon>ecological metagenomes</taxon>
    </lineage>
</organism>
<dbReference type="InterPro" id="IPR049250">
    <property type="entry name" value="DUF6883"/>
</dbReference>
<sequence length="124" mass="13492">MGVSNQLNKIKGGSDALQTLSRQSVDDKLTRYLLNADHPVGGSKAKWFKEALGYTQSNMDDLAKQIVFDPTKAVQTGVTEYGTKLNQSISITGANGKVIDVTFAWMKSAEDDVVRLVTSIPTKK</sequence>
<accession>A0A645A7G0</accession>
<evidence type="ECO:0000259" key="1">
    <source>
        <dbReference type="Pfam" id="PF21814"/>
    </source>
</evidence>
<feature type="domain" description="DUF6883" evidence="1">
    <location>
        <begin position="22"/>
        <end position="122"/>
    </location>
</feature>
<protein>
    <recommendedName>
        <fullName evidence="1">DUF6883 domain-containing protein</fullName>
    </recommendedName>
</protein>
<proteinExistence type="predicted"/>
<name>A0A645A7G0_9ZZZZ</name>
<dbReference type="EMBL" id="VSSQ01012361">
    <property type="protein sequence ID" value="MPM49052.1"/>
    <property type="molecule type" value="Genomic_DNA"/>
</dbReference>
<reference evidence="2" key="1">
    <citation type="submission" date="2019-08" db="EMBL/GenBank/DDBJ databases">
        <authorList>
            <person name="Kucharzyk K."/>
            <person name="Murdoch R.W."/>
            <person name="Higgins S."/>
            <person name="Loffler F."/>
        </authorList>
    </citation>
    <scope>NUCLEOTIDE SEQUENCE</scope>
</reference>